<reference evidence="1 2" key="5">
    <citation type="journal article" date="2019" name="Gigascience">
        <title>A chromosome-scale genome assembly of cucumber (Cucumis sativus L.).</title>
        <authorList>
            <person name="Li Q."/>
            <person name="Li H."/>
            <person name="Huang W."/>
            <person name="Xu Y."/>
            <person name="Zhou Q."/>
            <person name="Wang S."/>
            <person name="Ruan J."/>
            <person name="Huang S."/>
            <person name="Zhang Z."/>
        </authorList>
    </citation>
    <scope>NUCLEOTIDE SEQUENCE [LARGE SCALE GENOMIC DNA]</scope>
    <source>
        <strain evidence="2">cv. 9930</strain>
        <tissue evidence="1">Leaf</tissue>
    </source>
</reference>
<accession>A0ACB6HBH7</accession>
<feature type="non-terminal residue" evidence="1">
    <location>
        <position position="1"/>
    </location>
</feature>
<reference evidence="1 2" key="3">
    <citation type="journal article" date="2010" name="BMC Genomics">
        <title>Transcriptome sequencing and comparative analysis of cucumber flowers with different sex types.</title>
        <authorList>
            <person name="Guo S."/>
            <person name="Zheng Y."/>
            <person name="Joung J.G."/>
            <person name="Liu S."/>
            <person name="Zhang Z."/>
            <person name="Crasta O.R."/>
            <person name="Sobral B.W."/>
            <person name="Xu Y."/>
            <person name="Huang S."/>
            <person name="Fei Z."/>
        </authorList>
    </citation>
    <scope>NUCLEOTIDE SEQUENCE [LARGE SCALE GENOMIC DNA]</scope>
    <source>
        <strain evidence="2">cv. 9930</strain>
        <tissue evidence="1">Leaf</tissue>
    </source>
</reference>
<reference evidence="1 2" key="1">
    <citation type="journal article" date="2009" name="Nat. Genet.">
        <title>The genome of the cucumber, Cucumis sativus L.</title>
        <authorList>
            <person name="Huang S."/>
            <person name="Li R."/>
            <person name="Zhang Z."/>
            <person name="Li L."/>
            <person name="Gu X."/>
            <person name="Fan W."/>
            <person name="Lucas W.J."/>
            <person name="Wang X."/>
            <person name="Xie B."/>
            <person name="Ni P."/>
            <person name="Ren Y."/>
            <person name="Zhu H."/>
            <person name="Li J."/>
            <person name="Lin K."/>
            <person name="Jin W."/>
            <person name="Fei Z."/>
            <person name="Li G."/>
            <person name="Staub J."/>
            <person name="Kilian A."/>
            <person name="van der Vossen E.A."/>
            <person name="Wu Y."/>
            <person name="Guo J."/>
            <person name="He J."/>
            <person name="Jia Z."/>
            <person name="Ren Y."/>
            <person name="Tian G."/>
            <person name="Lu Y."/>
            <person name="Ruan J."/>
            <person name="Qian W."/>
            <person name="Wang M."/>
            <person name="Huang Q."/>
            <person name="Li B."/>
            <person name="Xuan Z."/>
            <person name="Cao J."/>
            <person name="Asan"/>
            <person name="Wu Z."/>
            <person name="Zhang J."/>
            <person name="Cai Q."/>
            <person name="Bai Y."/>
            <person name="Zhao B."/>
            <person name="Han Y."/>
            <person name="Li Y."/>
            <person name="Li X."/>
            <person name="Wang S."/>
            <person name="Shi Q."/>
            <person name="Liu S."/>
            <person name="Cho W.K."/>
            <person name="Kim J.Y."/>
            <person name="Xu Y."/>
            <person name="Heller-Uszynska K."/>
            <person name="Miao H."/>
            <person name="Cheng Z."/>
            <person name="Zhang S."/>
            <person name="Wu J."/>
            <person name="Yang Y."/>
            <person name="Kang H."/>
            <person name="Li M."/>
            <person name="Liang H."/>
            <person name="Ren X."/>
            <person name="Shi Z."/>
            <person name="Wen M."/>
            <person name="Jian M."/>
            <person name="Yang H."/>
            <person name="Zhang G."/>
            <person name="Yang Z."/>
            <person name="Chen R."/>
            <person name="Liu S."/>
            <person name="Li J."/>
            <person name="Ma L."/>
            <person name="Liu H."/>
            <person name="Zhou Y."/>
            <person name="Zhao J."/>
            <person name="Fang X."/>
            <person name="Li G."/>
            <person name="Fang L."/>
            <person name="Li Y."/>
            <person name="Liu D."/>
            <person name="Zheng H."/>
            <person name="Zhang Y."/>
            <person name="Qin N."/>
            <person name="Li Z."/>
            <person name="Yang G."/>
            <person name="Yang S."/>
            <person name="Bolund L."/>
            <person name="Kristiansen K."/>
            <person name="Zheng H."/>
            <person name="Li S."/>
            <person name="Zhang X."/>
            <person name="Yang H."/>
            <person name="Wang J."/>
            <person name="Sun R."/>
            <person name="Zhang B."/>
            <person name="Jiang S."/>
            <person name="Wang J."/>
            <person name="Du Y."/>
            <person name="Li S."/>
        </authorList>
    </citation>
    <scope>NUCLEOTIDE SEQUENCE [LARGE SCALE GENOMIC DNA]</scope>
    <source>
        <strain evidence="2">cv. 9930</strain>
        <tissue evidence="1">Leaf</tissue>
    </source>
</reference>
<evidence type="ECO:0000313" key="1">
    <source>
        <dbReference type="EMBL" id="KAE8637282.1"/>
    </source>
</evidence>
<name>A0ACB6HBH7_CUCSA</name>
<protein>
    <submittedName>
        <fullName evidence="1">Uncharacterized protein</fullName>
    </submittedName>
</protein>
<sequence>VSKGYRRATESLRSAPNQFSSTKPEWIPSTTGRWKSYSWPR</sequence>
<reference evidence="1 2" key="4">
    <citation type="journal article" date="2011" name="BMC Genomics">
        <title>RNA-Seq improves annotation of protein-coding genes in the cucumber genome.</title>
        <authorList>
            <person name="Li Z."/>
            <person name="Zhang Z."/>
            <person name="Yan P."/>
            <person name="Huang S."/>
            <person name="Fei Z."/>
            <person name="Lin K."/>
        </authorList>
    </citation>
    <scope>NUCLEOTIDE SEQUENCE [LARGE SCALE GENOMIC DNA]</scope>
    <source>
        <strain evidence="2">cv. 9930</strain>
        <tissue evidence="1">Leaf</tissue>
    </source>
</reference>
<reference evidence="1 2" key="2">
    <citation type="journal article" date="2009" name="PLoS ONE">
        <title>An integrated genetic and cytogenetic map of the cucumber genome.</title>
        <authorList>
            <person name="Ren Y."/>
            <person name="Zhang Z."/>
            <person name="Liu J."/>
            <person name="Staub J.E."/>
            <person name="Han Y."/>
            <person name="Cheng Z."/>
            <person name="Li X."/>
            <person name="Lu J."/>
            <person name="Miao H."/>
            <person name="Kang H."/>
            <person name="Xie B."/>
            <person name="Gu X."/>
            <person name="Wang X."/>
            <person name="Du Y."/>
            <person name="Jin W."/>
            <person name="Huang S."/>
        </authorList>
    </citation>
    <scope>NUCLEOTIDE SEQUENCE [LARGE SCALE GENOMIC DNA]</scope>
    <source>
        <strain evidence="2">cv. 9930</strain>
        <tissue evidence="1">Leaf</tissue>
    </source>
</reference>
<feature type="non-terminal residue" evidence="1">
    <location>
        <position position="41"/>
    </location>
</feature>
<gene>
    <name evidence="1" type="ORF">Csa_023975</name>
</gene>
<comment type="caution">
    <text evidence="1">The sequence shown here is derived from an EMBL/GenBank/DDBJ whole genome shotgun (WGS) entry which is preliminary data.</text>
</comment>
<organism evidence="1 2">
    <name type="scientific">Cucumis sativus</name>
    <name type="common">Cucumber</name>
    <dbReference type="NCBI Taxonomy" id="3659"/>
    <lineage>
        <taxon>Eukaryota</taxon>
        <taxon>Viridiplantae</taxon>
        <taxon>Streptophyta</taxon>
        <taxon>Embryophyta</taxon>
        <taxon>Tracheophyta</taxon>
        <taxon>Spermatophyta</taxon>
        <taxon>Magnoliopsida</taxon>
        <taxon>eudicotyledons</taxon>
        <taxon>Gunneridae</taxon>
        <taxon>Pentapetalae</taxon>
        <taxon>rosids</taxon>
        <taxon>fabids</taxon>
        <taxon>Cucurbitales</taxon>
        <taxon>Cucurbitaceae</taxon>
        <taxon>Benincaseae</taxon>
        <taxon>Cucumis</taxon>
    </lineage>
</organism>
<keyword evidence="2" id="KW-1185">Reference proteome</keyword>
<evidence type="ECO:0000313" key="2">
    <source>
        <dbReference type="Proteomes" id="UP000029981"/>
    </source>
</evidence>
<proteinExistence type="predicted"/>
<dbReference type="Proteomes" id="UP000029981">
    <property type="component" value="Unassembled WGS sequence"/>
</dbReference>
<dbReference type="EMBL" id="ACHR03000056">
    <property type="protein sequence ID" value="KAE8637282.1"/>
    <property type="molecule type" value="Genomic_DNA"/>
</dbReference>